<comment type="catalytic activity">
    <reaction evidence="6">
        <text>5 isopentenyl diphosphate + (2E,6E)-farnesyl diphosphate = all-trans-octaprenyl diphosphate + 5 diphosphate</text>
        <dbReference type="Rhea" id="RHEA:27798"/>
        <dbReference type="ChEBI" id="CHEBI:33019"/>
        <dbReference type="ChEBI" id="CHEBI:57711"/>
        <dbReference type="ChEBI" id="CHEBI:128769"/>
        <dbReference type="ChEBI" id="CHEBI:175763"/>
        <dbReference type="EC" id="2.5.1.90"/>
    </reaction>
</comment>
<dbReference type="GO" id="GO:0008299">
    <property type="term" value="P:isoprenoid biosynthetic process"/>
    <property type="evidence" value="ECO:0007669"/>
    <property type="project" value="InterPro"/>
</dbReference>
<evidence type="ECO:0000256" key="12">
    <source>
        <dbReference type="RuleBase" id="RU004466"/>
    </source>
</evidence>
<dbReference type="SFLD" id="SFLDS00005">
    <property type="entry name" value="Isoprenoid_Synthase_Type_I"/>
    <property type="match status" value="1"/>
</dbReference>
<dbReference type="InterPro" id="IPR008949">
    <property type="entry name" value="Isoprenoid_synthase_dom_sf"/>
</dbReference>
<dbReference type="EC" id="2.5.1.90" evidence="8"/>
<dbReference type="Gene3D" id="1.10.600.10">
    <property type="entry name" value="Farnesyl Diphosphate Synthase"/>
    <property type="match status" value="1"/>
</dbReference>
<evidence type="ECO:0000313" key="14">
    <source>
        <dbReference type="Proteomes" id="UP000318422"/>
    </source>
</evidence>
<evidence type="ECO:0000256" key="1">
    <source>
        <dbReference type="ARBA" id="ARBA00001946"/>
    </source>
</evidence>
<evidence type="ECO:0000256" key="2">
    <source>
        <dbReference type="ARBA" id="ARBA00006706"/>
    </source>
</evidence>
<protein>
    <recommendedName>
        <fullName evidence="9">Octaprenyl diphosphate synthase</fullName>
        <ecNumber evidence="8">2.5.1.90</ecNumber>
    </recommendedName>
    <alternativeName>
        <fullName evidence="11">All-trans-octaprenyl-diphosphate synthase</fullName>
    </alternativeName>
    <alternativeName>
        <fullName evidence="10">Octaprenyl pyrophosphate synthase</fullName>
    </alternativeName>
</protein>
<evidence type="ECO:0000256" key="6">
    <source>
        <dbReference type="ARBA" id="ARBA00051506"/>
    </source>
</evidence>
<dbReference type="Pfam" id="PF00348">
    <property type="entry name" value="polyprenyl_synt"/>
    <property type="match status" value="1"/>
</dbReference>
<dbReference type="Proteomes" id="UP000318422">
    <property type="component" value="Unassembled WGS sequence"/>
</dbReference>
<comment type="function">
    <text evidence="7">Supplies octaprenyl diphosphate, the precursor for the side chain of the isoprenoid quinones ubiquinone and menaquinone.</text>
</comment>
<dbReference type="FunFam" id="1.10.600.10:FF:000002">
    <property type="entry name" value="Octaprenyl diphosphate synthase"/>
    <property type="match status" value="1"/>
</dbReference>
<dbReference type="RefSeq" id="WP_141354551.1">
    <property type="nucleotide sequence ID" value="NZ_BJNV01000078.1"/>
</dbReference>
<dbReference type="PROSITE" id="PS00444">
    <property type="entry name" value="POLYPRENYL_SYNTHASE_2"/>
    <property type="match status" value="1"/>
</dbReference>
<name>A0A4Y4D055_ZOORA</name>
<dbReference type="GO" id="GO:0106350">
    <property type="term" value="F:all-trans-octaprenyl-diphosphate synthase activity"/>
    <property type="evidence" value="ECO:0007669"/>
    <property type="project" value="UniProtKB-EC"/>
</dbReference>
<evidence type="ECO:0000256" key="9">
    <source>
        <dbReference type="ARBA" id="ARBA00072473"/>
    </source>
</evidence>
<evidence type="ECO:0000256" key="4">
    <source>
        <dbReference type="ARBA" id="ARBA00022723"/>
    </source>
</evidence>
<comment type="similarity">
    <text evidence="2 12">Belongs to the FPP/GGPP synthase family.</text>
</comment>
<dbReference type="EMBL" id="BJNV01000078">
    <property type="protein sequence ID" value="GEC97339.1"/>
    <property type="molecule type" value="Genomic_DNA"/>
</dbReference>
<dbReference type="InterPro" id="IPR000092">
    <property type="entry name" value="Polyprenyl_synt"/>
</dbReference>
<dbReference type="PANTHER" id="PTHR12001">
    <property type="entry name" value="GERANYLGERANYL PYROPHOSPHATE SYNTHASE"/>
    <property type="match status" value="1"/>
</dbReference>
<organism evidence="13 14">
    <name type="scientific">Zoogloea ramigera</name>
    <dbReference type="NCBI Taxonomy" id="350"/>
    <lineage>
        <taxon>Bacteria</taxon>
        <taxon>Pseudomonadati</taxon>
        <taxon>Pseudomonadota</taxon>
        <taxon>Betaproteobacteria</taxon>
        <taxon>Rhodocyclales</taxon>
        <taxon>Zoogloeaceae</taxon>
        <taxon>Zoogloea</taxon>
    </lineage>
</organism>
<evidence type="ECO:0000256" key="5">
    <source>
        <dbReference type="ARBA" id="ARBA00022842"/>
    </source>
</evidence>
<dbReference type="NCBIfam" id="NF008140">
    <property type="entry name" value="PRK10888.1"/>
    <property type="match status" value="1"/>
</dbReference>
<sequence>MSLSQLYAPIADDMKALDGVIRDRLYSDVALIRQVAEYIIGSGGKRMRPAMVLFAAGAAGYQGKRHLELAAVIEFIHTATLLHDDVVDESDLRRGNKTANAMFGNAASVLVGDFLYTRAFQMMVGVESMRVMQVLADATNIIAEGEVLQLLNCHNADVEVDDYLQVIRFKTAKLFEAATRLGGILAGASPEVEEGLAAFGMHIGTAFQLVDDVLDYSGEEADTGKHIGDDLAEGKPTLPLIHVMKHGSPEHAACVRHAIEGGGRDDFAAVLQAIRASGAIEATRKAAEDEAERALNALNVLPSSVFKSSLVELSKFAVARKY</sequence>
<accession>A0A4Y4D055</accession>
<evidence type="ECO:0000256" key="8">
    <source>
        <dbReference type="ARBA" id="ARBA00066511"/>
    </source>
</evidence>
<keyword evidence="3 12" id="KW-0808">Transferase</keyword>
<dbReference type="InterPro" id="IPR033749">
    <property type="entry name" value="Polyprenyl_synt_CS"/>
</dbReference>
<dbReference type="GO" id="GO:0046872">
    <property type="term" value="F:metal ion binding"/>
    <property type="evidence" value="ECO:0007669"/>
    <property type="project" value="UniProtKB-KW"/>
</dbReference>
<keyword evidence="5" id="KW-0460">Magnesium</keyword>
<evidence type="ECO:0000256" key="7">
    <source>
        <dbReference type="ARBA" id="ARBA00055029"/>
    </source>
</evidence>
<comment type="cofactor">
    <cofactor evidence="1">
        <name>Mg(2+)</name>
        <dbReference type="ChEBI" id="CHEBI:18420"/>
    </cofactor>
</comment>
<dbReference type="SUPFAM" id="SSF48576">
    <property type="entry name" value="Terpenoid synthases"/>
    <property type="match status" value="1"/>
</dbReference>
<dbReference type="PROSITE" id="PS00723">
    <property type="entry name" value="POLYPRENYL_SYNTHASE_1"/>
    <property type="match status" value="1"/>
</dbReference>
<dbReference type="PANTHER" id="PTHR12001:SF69">
    <property type="entry name" value="ALL TRANS-POLYPRENYL-DIPHOSPHATE SYNTHASE PDSS1"/>
    <property type="match status" value="1"/>
</dbReference>
<evidence type="ECO:0000313" key="13">
    <source>
        <dbReference type="EMBL" id="GEC97339.1"/>
    </source>
</evidence>
<dbReference type="OrthoDB" id="9805316at2"/>
<dbReference type="CDD" id="cd00685">
    <property type="entry name" value="Trans_IPPS_HT"/>
    <property type="match status" value="1"/>
</dbReference>
<keyword evidence="14" id="KW-1185">Reference proteome</keyword>
<evidence type="ECO:0000256" key="10">
    <source>
        <dbReference type="ARBA" id="ARBA00079637"/>
    </source>
</evidence>
<reference evidence="13 14" key="1">
    <citation type="submission" date="2019-06" db="EMBL/GenBank/DDBJ databases">
        <title>Whole genome shotgun sequence of Zoogloea ramigera NBRC 15342.</title>
        <authorList>
            <person name="Hosoyama A."/>
            <person name="Uohara A."/>
            <person name="Ohji S."/>
            <person name="Ichikawa N."/>
        </authorList>
    </citation>
    <scope>NUCLEOTIDE SEQUENCE [LARGE SCALE GENOMIC DNA]</scope>
    <source>
        <strain evidence="13 14">NBRC 15342</strain>
    </source>
</reference>
<evidence type="ECO:0000256" key="11">
    <source>
        <dbReference type="ARBA" id="ARBA00083124"/>
    </source>
</evidence>
<gene>
    <name evidence="13" type="primary">ispB</name>
    <name evidence="13" type="ORF">ZRA01_34120</name>
</gene>
<keyword evidence="4" id="KW-0479">Metal-binding</keyword>
<evidence type="ECO:0000256" key="3">
    <source>
        <dbReference type="ARBA" id="ARBA00022679"/>
    </source>
</evidence>
<comment type="caution">
    <text evidence="13">The sequence shown here is derived from an EMBL/GenBank/DDBJ whole genome shotgun (WGS) entry which is preliminary data.</text>
</comment>
<proteinExistence type="inferred from homology"/>
<dbReference type="AlphaFoldDB" id="A0A4Y4D055"/>